<dbReference type="Proteomes" id="UP000712281">
    <property type="component" value="Unassembled WGS sequence"/>
</dbReference>
<reference evidence="2" key="1">
    <citation type="submission" date="2019-12" db="EMBL/GenBank/DDBJ databases">
        <title>Genome sequencing and annotation of Brassica cretica.</title>
        <authorList>
            <person name="Studholme D.J."/>
            <person name="Sarris P.F."/>
        </authorList>
    </citation>
    <scope>NUCLEOTIDE SEQUENCE</scope>
    <source>
        <strain evidence="2">PFS-001/15</strain>
        <tissue evidence="2">Leaf</tissue>
    </source>
</reference>
<dbReference type="EMBL" id="QGKW02000717">
    <property type="protein sequence ID" value="KAF2599131.1"/>
    <property type="molecule type" value="Genomic_DNA"/>
</dbReference>
<name>A0A8S9KZH2_BRACR</name>
<feature type="region of interest" description="Disordered" evidence="1">
    <location>
        <begin position="1"/>
        <end position="27"/>
    </location>
</feature>
<evidence type="ECO:0000313" key="3">
    <source>
        <dbReference type="Proteomes" id="UP000712281"/>
    </source>
</evidence>
<feature type="region of interest" description="Disordered" evidence="1">
    <location>
        <begin position="120"/>
        <end position="264"/>
    </location>
</feature>
<evidence type="ECO:0000313" key="2">
    <source>
        <dbReference type="EMBL" id="KAF2599131.1"/>
    </source>
</evidence>
<feature type="region of interest" description="Disordered" evidence="1">
    <location>
        <begin position="71"/>
        <end position="101"/>
    </location>
</feature>
<sequence length="264" mass="28616">MPPRRRIVRTQAASASREGGDELVPPPVPPIDQDALSQMVQDAARQAAQKAVQQAVQEAARVAAQDVVKQMAAAQQGPSAPATQTTPVAYGAHQHPQLQHTHQELASLVASLAISLEIKPSSRSEIDQPQPPSHTPRSDISPPLTAEGHHCVPDVEMNPVVETQPTRSPDAPSRAAQRSVRESHSPQQHTGADVHVVHAPPSLPDVRWSHRRRAPSVHRREAAAAGDFPVSRHRRWPPPATGLRRLADNSVTRPIRLSESTRFG</sequence>
<dbReference type="AlphaFoldDB" id="A0A8S9KZH2"/>
<comment type="caution">
    <text evidence="2">The sequence shown here is derived from an EMBL/GenBank/DDBJ whole genome shotgun (WGS) entry which is preliminary data.</text>
</comment>
<evidence type="ECO:0000256" key="1">
    <source>
        <dbReference type="SAM" id="MobiDB-lite"/>
    </source>
</evidence>
<accession>A0A8S9KZH2</accession>
<organism evidence="2 3">
    <name type="scientific">Brassica cretica</name>
    <name type="common">Mustard</name>
    <dbReference type="NCBI Taxonomy" id="69181"/>
    <lineage>
        <taxon>Eukaryota</taxon>
        <taxon>Viridiplantae</taxon>
        <taxon>Streptophyta</taxon>
        <taxon>Embryophyta</taxon>
        <taxon>Tracheophyta</taxon>
        <taxon>Spermatophyta</taxon>
        <taxon>Magnoliopsida</taxon>
        <taxon>eudicotyledons</taxon>
        <taxon>Gunneridae</taxon>
        <taxon>Pentapetalae</taxon>
        <taxon>rosids</taxon>
        <taxon>malvids</taxon>
        <taxon>Brassicales</taxon>
        <taxon>Brassicaceae</taxon>
        <taxon>Brassiceae</taxon>
        <taxon>Brassica</taxon>
    </lineage>
</organism>
<feature type="compositionally biased region" description="Polar residues" evidence="1">
    <location>
        <begin position="76"/>
        <end position="87"/>
    </location>
</feature>
<gene>
    <name evidence="2" type="ORF">F2Q68_00011107</name>
</gene>
<protein>
    <submittedName>
        <fullName evidence="2">Uncharacterized protein</fullName>
    </submittedName>
</protein>
<proteinExistence type="predicted"/>